<dbReference type="EC" id="2.3.1.30" evidence="3"/>
<protein>
    <recommendedName>
        <fullName evidence="4">Serine acetyltransferase</fullName>
        <ecNumber evidence="3">2.3.1.30</ecNumber>
    </recommendedName>
</protein>
<dbReference type="InterPro" id="IPR053376">
    <property type="entry name" value="Serine_acetyltransferase"/>
</dbReference>
<dbReference type="Pfam" id="PF00132">
    <property type="entry name" value="Hexapep"/>
    <property type="match status" value="1"/>
</dbReference>
<evidence type="ECO:0000256" key="5">
    <source>
        <dbReference type="ARBA" id="ARBA00022605"/>
    </source>
</evidence>
<name>A0A6N7X895_9ACTN</name>
<evidence type="ECO:0000256" key="8">
    <source>
        <dbReference type="ARBA" id="ARBA00023192"/>
    </source>
</evidence>
<keyword evidence="8" id="KW-0198">Cysteine biosynthesis</keyword>
<evidence type="ECO:0000256" key="9">
    <source>
        <dbReference type="ARBA" id="ARBA00023315"/>
    </source>
</evidence>
<comment type="catalytic activity">
    <reaction evidence="10">
        <text>L-serine + acetyl-CoA = O-acetyl-L-serine + CoA</text>
        <dbReference type="Rhea" id="RHEA:24560"/>
        <dbReference type="ChEBI" id="CHEBI:33384"/>
        <dbReference type="ChEBI" id="CHEBI:57287"/>
        <dbReference type="ChEBI" id="CHEBI:57288"/>
        <dbReference type="ChEBI" id="CHEBI:58340"/>
        <dbReference type="EC" id="2.3.1.30"/>
    </reaction>
</comment>
<evidence type="ECO:0000256" key="10">
    <source>
        <dbReference type="ARBA" id="ARBA00049486"/>
    </source>
</evidence>
<evidence type="ECO:0000313" key="12">
    <source>
        <dbReference type="Proteomes" id="UP000434342"/>
    </source>
</evidence>
<comment type="similarity">
    <text evidence="2">Belongs to the transferase hexapeptide repeat family.</text>
</comment>
<evidence type="ECO:0000313" key="11">
    <source>
        <dbReference type="EMBL" id="MST60816.1"/>
    </source>
</evidence>
<dbReference type="CDD" id="cd03354">
    <property type="entry name" value="LbH_SAT"/>
    <property type="match status" value="1"/>
</dbReference>
<sequence>MCEDAQAALARDPAAESLSDIVLFSTGTHIVWSYRTNHWLWQHGMHKLALLMAKRTRRRLSADIHPAATIGRRFTIDHGVGVVIGGTAVIGDDCLLYQGVTLGMTGKHGGKRHPTLGSGVMVGANATVLGNIRVGDGARVGAGAIVLEDVPNDVTVAGVPARIVRDRRYHGPHLVTDCPSGSVSEHGLIAFDGLSQDLAEENLRWSCAL</sequence>
<dbReference type="InterPro" id="IPR011004">
    <property type="entry name" value="Trimer_LpxA-like_sf"/>
</dbReference>
<dbReference type="SUPFAM" id="SSF51161">
    <property type="entry name" value="Trimeric LpxA-like enzymes"/>
    <property type="match status" value="1"/>
</dbReference>
<dbReference type="InterPro" id="IPR018357">
    <property type="entry name" value="Hexapep_transf_CS"/>
</dbReference>
<organism evidence="11 12">
    <name type="scientific">Parafannyhessea umbonata</name>
    <dbReference type="NCBI Taxonomy" id="604330"/>
    <lineage>
        <taxon>Bacteria</taxon>
        <taxon>Bacillati</taxon>
        <taxon>Actinomycetota</taxon>
        <taxon>Coriobacteriia</taxon>
        <taxon>Coriobacteriales</taxon>
        <taxon>Atopobiaceae</taxon>
        <taxon>Parafannyhessea</taxon>
    </lineage>
</organism>
<comment type="caution">
    <text evidence="11">The sequence shown here is derived from an EMBL/GenBank/DDBJ whole genome shotgun (WGS) entry which is preliminary data.</text>
</comment>
<evidence type="ECO:0000256" key="2">
    <source>
        <dbReference type="ARBA" id="ARBA00007274"/>
    </source>
</evidence>
<dbReference type="Gene3D" id="1.10.3130.10">
    <property type="entry name" value="serine acetyltransferase, domain 1"/>
    <property type="match status" value="1"/>
</dbReference>
<evidence type="ECO:0000256" key="1">
    <source>
        <dbReference type="ARBA" id="ARBA00004876"/>
    </source>
</evidence>
<keyword evidence="9 11" id="KW-0012">Acyltransferase</keyword>
<reference evidence="11 12" key="1">
    <citation type="submission" date="2019-08" db="EMBL/GenBank/DDBJ databases">
        <title>In-depth cultivation of the pig gut microbiome towards novel bacterial diversity and tailored functional studies.</title>
        <authorList>
            <person name="Wylensek D."/>
            <person name="Hitch T.C.A."/>
            <person name="Clavel T."/>
        </authorList>
    </citation>
    <scope>NUCLEOTIDE SEQUENCE [LARGE SCALE GENOMIC DNA]</scope>
    <source>
        <strain evidence="11 12">WB01_CNA04</strain>
    </source>
</reference>
<comment type="pathway">
    <text evidence="1">Amino-acid biosynthesis; L-cysteine biosynthesis; L-cysteine from L-serine: step 1/2.</text>
</comment>
<dbReference type="NCBIfam" id="NF041874">
    <property type="entry name" value="EPS_EpsC"/>
    <property type="match status" value="1"/>
</dbReference>
<dbReference type="InterPro" id="IPR001451">
    <property type="entry name" value="Hexapep"/>
</dbReference>
<dbReference type="InterPro" id="IPR045304">
    <property type="entry name" value="LbH_SAT"/>
</dbReference>
<dbReference type="InterPro" id="IPR042122">
    <property type="entry name" value="Ser_AcTrfase_N_sf"/>
</dbReference>
<evidence type="ECO:0000256" key="3">
    <source>
        <dbReference type="ARBA" id="ARBA00013266"/>
    </source>
</evidence>
<dbReference type="GO" id="GO:0005737">
    <property type="term" value="C:cytoplasm"/>
    <property type="evidence" value="ECO:0007669"/>
    <property type="project" value="InterPro"/>
</dbReference>
<keyword evidence="5" id="KW-0028">Amino-acid biosynthesis</keyword>
<dbReference type="PROSITE" id="PS00101">
    <property type="entry name" value="HEXAPEP_TRANSFERASES"/>
    <property type="match status" value="1"/>
</dbReference>
<proteinExistence type="inferred from homology"/>
<dbReference type="InterPro" id="IPR005881">
    <property type="entry name" value="Ser_O-AcTrfase"/>
</dbReference>
<dbReference type="Proteomes" id="UP000434342">
    <property type="component" value="Unassembled WGS sequence"/>
</dbReference>
<gene>
    <name evidence="11" type="primary">cysE</name>
    <name evidence="11" type="ORF">FYJ69_07845</name>
</gene>
<dbReference type="NCBIfam" id="TIGR01172">
    <property type="entry name" value="cysE"/>
    <property type="match status" value="1"/>
</dbReference>
<keyword evidence="7" id="KW-0677">Repeat</keyword>
<evidence type="ECO:0000256" key="6">
    <source>
        <dbReference type="ARBA" id="ARBA00022679"/>
    </source>
</evidence>
<dbReference type="Gene3D" id="2.160.10.10">
    <property type="entry name" value="Hexapeptide repeat proteins"/>
    <property type="match status" value="1"/>
</dbReference>
<dbReference type="GO" id="GO:0009001">
    <property type="term" value="F:serine O-acetyltransferase activity"/>
    <property type="evidence" value="ECO:0007669"/>
    <property type="project" value="UniProtKB-EC"/>
</dbReference>
<dbReference type="FunFam" id="2.160.10.10:FF:000007">
    <property type="entry name" value="Serine acetyltransferase"/>
    <property type="match status" value="1"/>
</dbReference>
<evidence type="ECO:0000256" key="4">
    <source>
        <dbReference type="ARBA" id="ARBA00018522"/>
    </source>
</evidence>
<dbReference type="PANTHER" id="PTHR42811">
    <property type="entry name" value="SERINE ACETYLTRANSFERASE"/>
    <property type="match status" value="1"/>
</dbReference>
<keyword evidence="6 11" id="KW-0808">Transferase</keyword>
<evidence type="ECO:0000256" key="7">
    <source>
        <dbReference type="ARBA" id="ARBA00022737"/>
    </source>
</evidence>
<dbReference type="AlphaFoldDB" id="A0A6N7X895"/>
<accession>A0A6N7X895</accession>
<dbReference type="GO" id="GO:0006535">
    <property type="term" value="P:cysteine biosynthetic process from serine"/>
    <property type="evidence" value="ECO:0007669"/>
    <property type="project" value="InterPro"/>
</dbReference>
<dbReference type="EMBL" id="VUND01000002">
    <property type="protein sequence ID" value="MST60816.1"/>
    <property type="molecule type" value="Genomic_DNA"/>
</dbReference>